<dbReference type="AlphaFoldDB" id="X8CKZ7"/>
<accession>X8CKZ7</accession>
<name>X8CKZ7_MYCXE</name>
<evidence type="ECO:0000313" key="2">
    <source>
        <dbReference type="EMBL" id="EUA56516.1"/>
    </source>
</evidence>
<dbReference type="EMBL" id="JAOB01000029">
    <property type="protein sequence ID" value="EUA56516.1"/>
    <property type="molecule type" value="Genomic_DNA"/>
</dbReference>
<feature type="region of interest" description="Disordered" evidence="1">
    <location>
        <begin position="29"/>
        <end position="61"/>
    </location>
</feature>
<proteinExistence type="predicted"/>
<evidence type="ECO:0000256" key="1">
    <source>
        <dbReference type="SAM" id="MobiDB-lite"/>
    </source>
</evidence>
<protein>
    <submittedName>
        <fullName evidence="2">Uncharacterized protein</fullName>
    </submittedName>
</protein>
<sequence>MKSADDLGAHADETVVFQYVGDFVFAEDIGPDIGKNPPEPRGAPGGGTITASRPPGRSTRAISASAAAGFGTNCSTAIETTASTVWSRSGSCCASARKKPTCGPTGCAPPATTSPRTSRRPRPGLGPDRVGQ</sequence>
<reference evidence="2" key="1">
    <citation type="submission" date="2014-01" db="EMBL/GenBank/DDBJ databases">
        <authorList>
            <person name="Brown-Elliot B."/>
            <person name="Wallace R."/>
            <person name="Lenaerts A."/>
            <person name="Ordway D."/>
            <person name="DeGroote M.A."/>
            <person name="Parker T."/>
            <person name="Sizemore C."/>
            <person name="Tallon L.J."/>
            <person name="Sadzewicz L.K."/>
            <person name="Sengamalay N."/>
            <person name="Fraser C.M."/>
            <person name="Hine E."/>
            <person name="Shefchek K.A."/>
            <person name="Das S.P."/>
            <person name="Tettelin H."/>
        </authorList>
    </citation>
    <scope>NUCLEOTIDE SEQUENCE [LARGE SCALE GENOMIC DNA]</scope>
    <source>
        <strain evidence="2">4042</strain>
    </source>
</reference>
<gene>
    <name evidence="2" type="ORF">I553_8564</name>
</gene>
<organism evidence="2">
    <name type="scientific">Mycobacterium xenopi 4042</name>
    <dbReference type="NCBI Taxonomy" id="1299334"/>
    <lineage>
        <taxon>Bacteria</taxon>
        <taxon>Bacillati</taxon>
        <taxon>Actinomycetota</taxon>
        <taxon>Actinomycetes</taxon>
        <taxon>Mycobacteriales</taxon>
        <taxon>Mycobacteriaceae</taxon>
        <taxon>Mycobacterium</taxon>
    </lineage>
</organism>
<feature type="region of interest" description="Disordered" evidence="1">
    <location>
        <begin position="93"/>
        <end position="132"/>
    </location>
</feature>
<comment type="caution">
    <text evidence="2">The sequence shown here is derived from an EMBL/GenBank/DDBJ whole genome shotgun (WGS) entry which is preliminary data.</text>
</comment>